<keyword evidence="1" id="KW-0805">Transcription regulation</keyword>
<dbReference type="Pfam" id="PF00196">
    <property type="entry name" value="GerE"/>
    <property type="match status" value="1"/>
</dbReference>
<feature type="domain" description="HTH luxR-type" evidence="4">
    <location>
        <begin position="146"/>
        <end position="211"/>
    </location>
</feature>
<dbReference type="SUPFAM" id="SSF46894">
    <property type="entry name" value="C-terminal effector domain of the bipartite response regulators"/>
    <property type="match status" value="1"/>
</dbReference>
<gene>
    <name evidence="5" type="ORF">UIB01_06665</name>
</gene>
<evidence type="ECO:0000313" key="5">
    <source>
        <dbReference type="EMBL" id="AHY42185.1"/>
    </source>
</evidence>
<protein>
    <submittedName>
        <fullName evidence="5">LuxR family transcriptional regulator</fullName>
    </submittedName>
</protein>
<dbReference type="PATRIC" id="fig|316.97.peg.1348"/>
<dbReference type="Gene3D" id="3.40.50.2300">
    <property type="match status" value="1"/>
</dbReference>
<dbReference type="PROSITE" id="PS50043">
    <property type="entry name" value="HTH_LUXR_2"/>
    <property type="match status" value="1"/>
</dbReference>
<dbReference type="InterPro" id="IPR000792">
    <property type="entry name" value="Tscrpt_reg_LuxR_C"/>
</dbReference>
<evidence type="ECO:0000256" key="3">
    <source>
        <dbReference type="ARBA" id="ARBA00023163"/>
    </source>
</evidence>
<dbReference type="EMBL" id="CP007509">
    <property type="protein sequence ID" value="AHY42185.1"/>
    <property type="molecule type" value="Genomic_DNA"/>
</dbReference>
<evidence type="ECO:0000313" key="6">
    <source>
        <dbReference type="Proteomes" id="UP000025238"/>
    </source>
</evidence>
<dbReference type="InterPro" id="IPR036388">
    <property type="entry name" value="WH-like_DNA-bd_sf"/>
</dbReference>
<dbReference type="GO" id="GO:0006355">
    <property type="term" value="P:regulation of DNA-templated transcription"/>
    <property type="evidence" value="ECO:0007669"/>
    <property type="project" value="InterPro"/>
</dbReference>
<dbReference type="OrthoDB" id="561214at2"/>
<dbReference type="PANTHER" id="PTHR44688:SF16">
    <property type="entry name" value="DNA-BINDING TRANSCRIPTIONAL ACTIVATOR DEVR_DOSR"/>
    <property type="match status" value="1"/>
</dbReference>
<evidence type="ECO:0000259" key="4">
    <source>
        <dbReference type="PROSITE" id="PS50043"/>
    </source>
</evidence>
<dbReference type="AlphaFoldDB" id="A0A023WR72"/>
<accession>A0A023WR72</accession>
<dbReference type="PROSITE" id="PS00622">
    <property type="entry name" value="HTH_LUXR_1"/>
    <property type="match status" value="1"/>
</dbReference>
<reference evidence="5 6" key="1">
    <citation type="submission" date="2014-03" db="EMBL/GenBank/DDBJ databases">
        <title>Complete genome sequence of Pseudomonas stutzeri 19SMN4.</title>
        <authorList>
            <person name="Brunet-Galmes I."/>
            <person name="Nogales B."/>
            <person name="Busquets A."/>
            <person name="Pena A."/>
            <person name="Gomila M."/>
            <person name="Garcia-Valdes E."/>
            <person name="Lalucat J."/>
            <person name="Bennasar A."/>
            <person name="Bosch R."/>
        </authorList>
    </citation>
    <scope>NUCLEOTIDE SEQUENCE [LARGE SCALE GENOMIC DNA]</scope>
    <source>
        <strain evidence="5 6">19SMN4</strain>
    </source>
</reference>
<keyword evidence="2" id="KW-0238">DNA-binding</keyword>
<sequence>MKDDVVPAFQPGQLRIALLSASKLLDSSLRQNLYDCPNCTLIHMVTPGPEQIDAALVLLDVASYDRNDCVHLLRELGDTPVALINAQPDQARRLVETHPWIRGVFYRATPRAMLVRGIQTMLAGGDWLPRELMEALLGRYRQLSNAHQMIDELTLREKQILALAGQGLSNAAIGEKLHLSIHTIKSHVHNALRKLGASNRAQGASLVLAHVGEAVS</sequence>
<dbReference type="SMART" id="SM00421">
    <property type="entry name" value="HTH_LUXR"/>
    <property type="match status" value="1"/>
</dbReference>
<evidence type="ECO:0000256" key="2">
    <source>
        <dbReference type="ARBA" id="ARBA00023125"/>
    </source>
</evidence>
<evidence type="ECO:0000256" key="1">
    <source>
        <dbReference type="ARBA" id="ARBA00023015"/>
    </source>
</evidence>
<dbReference type="PRINTS" id="PR00038">
    <property type="entry name" value="HTHLUXR"/>
</dbReference>
<dbReference type="InterPro" id="IPR016032">
    <property type="entry name" value="Sig_transdc_resp-reg_C-effctor"/>
</dbReference>
<dbReference type="KEGG" id="pstu:UIB01_06665"/>
<dbReference type="GO" id="GO:0003677">
    <property type="term" value="F:DNA binding"/>
    <property type="evidence" value="ECO:0007669"/>
    <property type="project" value="UniProtKB-KW"/>
</dbReference>
<organism evidence="5 6">
    <name type="scientific">Stutzerimonas stutzeri</name>
    <name type="common">Pseudomonas stutzeri</name>
    <dbReference type="NCBI Taxonomy" id="316"/>
    <lineage>
        <taxon>Bacteria</taxon>
        <taxon>Pseudomonadati</taxon>
        <taxon>Pseudomonadota</taxon>
        <taxon>Gammaproteobacteria</taxon>
        <taxon>Pseudomonadales</taxon>
        <taxon>Pseudomonadaceae</taxon>
        <taxon>Stutzerimonas</taxon>
    </lineage>
</organism>
<keyword evidence="3" id="KW-0804">Transcription</keyword>
<name>A0A023WR72_STUST</name>
<dbReference type="Gene3D" id="1.10.10.10">
    <property type="entry name" value="Winged helix-like DNA-binding domain superfamily/Winged helix DNA-binding domain"/>
    <property type="match status" value="1"/>
</dbReference>
<proteinExistence type="predicted"/>
<dbReference type="Proteomes" id="UP000025238">
    <property type="component" value="Chromosome"/>
</dbReference>
<dbReference type="PANTHER" id="PTHR44688">
    <property type="entry name" value="DNA-BINDING TRANSCRIPTIONAL ACTIVATOR DEVR_DOSR"/>
    <property type="match status" value="1"/>
</dbReference>
<dbReference type="CDD" id="cd06170">
    <property type="entry name" value="LuxR_C_like"/>
    <property type="match status" value="1"/>
</dbReference>